<dbReference type="Gene3D" id="3.30.830.10">
    <property type="entry name" value="Metalloenzyme, LuxS/M16 peptidase-like"/>
    <property type="match status" value="2"/>
</dbReference>
<protein>
    <submittedName>
        <fullName evidence="3">Predicted Zn-dependent peptidase</fullName>
    </submittedName>
</protein>
<dbReference type="PANTHER" id="PTHR11851">
    <property type="entry name" value="METALLOPROTEASE"/>
    <property type="match status" value="1"/>
</dbReference>
<evidence type="ECO:0000313" key="3">
    <source>
        <dbReference type="EMBL" id="SEM64037.1"/>
    </source>
</evidence>
<organism evidence="3 4">
    <name type="scientific">Stigmatella aurantiaca</name>
    <dbReference type="NCBI Taxonomy" id="41"/>
    <lineage>
        <taxon>Bacteria</taxon>
        <taxon>Pseudomonadati</taxon>
        <taxon>Myxococcota</taxon>
        <taxon>Myxococcia</taxon>
        <taxon>Myxococcales</taxon>
        <taxon>Cystobacterineae</taxon>
        <taxon>Archangiaceae</taxon>
        <taxon>Stigmatella</taxon>
    </lineage>
</organism>
<gene>
    <name evidence="3" type="ORF">SAMN05444354_12042</name>
</gene>
<dbReference type="InterPro" id="IPR011765">
    <property type="entry name" value="Pept_M16_N"/>
</dbReference>
<dbReference type="InterPro" id="IPR007863">
    <property type="entry name" value="Peptidase_M16_C"/>
</dbReference>
<sequence>MRTWLGRVVLAVLLVATPALGQGVKLPKATVLELKNGARVLLVEKRGIPLISFSAWLRGGSLGDPVGKEGLAALTGELLQKGAGARDAQAFAEAVDGAGGLLTVTSAREALQVDGQFLAKDSALMVELLSDLLMRPRFEAAEFDKARERMASELAAAKDGDPRLLIGTYFHAFHFAGHPYARPPNGSEASVATLRREDVLAYAKAQLGGDRLLLAVVGDFDTKQLSSRLQAALGAWARAGTAAPVAPASPAAKGRRVLLVDKPDATQTYFWLGNTGIARSDPARVDVGLANTVLGGRFTSLLNTELRVKSGLTYGANSLVLRDTQPGAVVLSSYTKSESTAQAIDLSLQILGRYREGGMDAAMLASAKAYALGQFPPTLETGGRVASKLAELAFYGLDASDVDGYADAVQGATRERVLAAIQRVFPRPEDLTVVLIGKASTIREVARKYGPVTEMKLSDKGFSPPAAKP</sequence>
<feature type="domain" description="Peptidase M16 N-terminal" evidence="1">
    <location>
        <begin position="51"/>
        <end position="182"/>
    </location>
</feature>
<evidence type="ECO:0000313" key="4">
    <source>
        <dbReference type="Proteomes" id="UP000182719"/>
    </source>
</evidence>
<evidence type="ECO:0000259" key="1">
    <source>
        <dbReference type="Pfam" id="PF00675"/>
    </source>
</evidence>
<dbReference type="SUPFAM" id="SSF63411">
    <property type="entry name" value="LuxS/MPP-like metallohydrolase"/>
    <property type="match status" value="2"/>
</dbReference>
<dbReference type="Pfam" id="PF05193">
    <property type="entry name" value="Peptidase_M16_C"/>
    <property type="match status" value="1"/>
</dbReference>
<dbReference type="InterPro" id="IPR050361">
    <property type="entry name" value="MPP/UQCRC_Complex"/>
</dbReference>
<evidence type="ECO:0000259" key="2">
    <source>
        <dbReference type="Pfam" id="PF05193"/>
    </source>
</evidence>
<dbReference type="InterPro" id="IPR011249">
    <property type="entry name" value="Metalloenz_LuxS/M16"/>
</dbReference>
<feature type="domain" description="Peptidase M16 C-terminal" evidence="2">
    <location>
        <begin position="194"/>
        <end position="369"/>
    </location>
</feature>
<reference evidence="4" key="1">
    <citation type="submission" date="2016-10" db="EMBL/GenBank/DDBJ databases">
        <authorList>
            <person name="Varghese N."/>
            <person name="Submissions S."/>
        </authorList>
    </citation>
    <scope>NUCLEOTIDE SEQUENCE [LARGE SCALE GENOMIC DNA]</scope>
    <source>
        <strain evidence="4">DSM 17044</strain>
    </source>
</reference>
<dbReference type="Proteomes" id="UP000182719">
    <property type="component" value="Unassembled WGS sequence"/>
</dbReference>
<dbReference type="AlphaFoldDB" id="A0A1H8A3B5"/>
<accession>A0A1H8A3B5</accession>
<name>A0A1H8A3B5_STIAU</name>
<dbReference type="Pfam" id="PF00675">
    <property type="entry name" value="Peptidase_M16"/>
    <property type="match status" value="1"/>
</dbReference>
<proteinExistence type="predicted"/>
<dbReference type="RefSeq" id="WP_075009833.1">
    <property type="nucleotide sequence ID" value="NZ_FOAP01000020.1"/>
</dbReference>
<keyword evidence="4" id="KW-1185">Reference proteome</keyword>
<dbReference type="OrthoDB" id="9811314at2"/>
<dbReference type="PANTHER" id="PTHR11851:SF224">
    <property type="entry name" value="PROCESSING PROTEASE"/>
    <property type="match status" value="1"/>
</dbReference>
<dbReference type="EMBL" id="FOAP01000020">
    <property type="protein sequence ID" value="SEM64037.1"/>
    <property type="molecule type" value="Genomic_DNA"/>
</dbReference>
<dbReference type="GO" id="GO:0046872">
    <property type="term" value="F:metal ion binding"/>
    <property type="evidence" value="ECO:0007669"/>
    <property type="project" value="InterPro"/>
</dbReference>